<feature type="compositionally biased region" description="Gly residues" evidence="2">
    <location>
        <begin position="21"/>
        <end position="30"/>
    </location>
</feature>
<dbReference type="SUPFAM" id="SSF50494">
    <property type="entry name" value="Trypsin-like serine proteases"/>
    <property type="match status" value="1"/>
</dbReference>
<evidence type="ECO:0000313" key="4">
    <source>
        <dbReference type="Proteomes" id="UP000322699"/>
    </source>
</evidence>
<dbReference type="Proteomes" id="UP000322699">
    <property type="component" value="Unassembled WGS sequence"/>
</dbReference>
<proteinExistence type="predicted"/>
<name>A0A5B1CBB9_9BACT</name>
<evidence type="ECO:0000256" key="2">
    <source>
        <dbReference type="SAM" id="MobiDB-lite"/>
    </source>
</evidence>
<evidence type="ECO:0008006" key="5">
    <source>
        <dbReference type="Google" id="ProtNLM"/>
    </source>
</evidence>
<evidence type="ECO:0000313" key="3">
    <source>
        <dbReference type="EMBL" id="KAA1258468.1"/>
    </source>
</evidence>
<organism evidence="3 4">
    <name type="scientific">Rubripirellula obstinata</name>
    <dbReference type="NCBI Taxonomy" id="406547"/>
    <lineage>
        <taxon>Bacteria</taxon>
        <taxon>Pseudomonadati</taxon>
        <taxon>Planctomycetota</taxon>
        <taxon>Planctomycetia</taxon>
        <taxon>Pirellulales</taxon>
        <taxon>Pirellulaceae</taxon>
        <taxon>Rubripirellula</taxon>
    </lineage>
</organism>
<dbReference type="InterPro" id="IPR043504">
    <property type="entry name" value="Peptidase_S1_PA_chymotrypsin"/>
</dbReference>
<dbReference type="Gene3D" id="2.40.10.10">
    <property type="entry name" value="Trypsin-like serine proteases"/>
    <property type="match status" value="2"/>
</dbReference>
<accession>A0A5B1CBB9</accession>
<dbReference type="OrthoDB" id="3507155at2"/>
<dbReference type="PANTHER" id="PTHR15462">
    <property type="entry name" value="SERINE PROTEASE"/>
    <property type="match status" value="1"/>
</dbReference>
<protein>
    <recommendedName>
        <fullName evidence="5">Serine protease</fullName>
    </recommendedName>
</protein>
<comment type="caution">
    <text evidence="3">The sequence shown here is derived from an EMBL/GenBank/DDBJ whole genome shotgun (WGS) entry which is preliminary data.</text>
</comment>
<keyword evidence="4" id="KW-1185">Reference proteome</keyword>
<gene>
    <name evidence="3" type="ORF">LF1_09880</name>
</gene>
<reference evidence="3 4" key="1">
    <citation type="submission" date="2019-08" db="EMBL/GenBank/DDBJ databases">
        <title>Deep-cultivation of Planctomycetes and their phenomic and genomic characterization uncovers novel biology.</title>
        <authorList>
            <person name="Wiegand S."/>
            <person name="Jogler M."/>
            <person name="Boedeker C."/>
            <person name="Pinto D."/>
            <person name="Vollmers J."/>
            <person name="Rivas-Marin E."/>
            <person name="Kohn T."/>
            <person name="Peeters S.H."/>
            <person name="Heuer A."/>
            <person name="Rast P."/>
            <person name="Oberbeckmann S."/>
            <person name="Bunk B."/>
            <person name="Jeske O."/>
            <person name="Meyerdierks A."/>
            <person name="Storesund J.E."/>
            <person name="Kallscheuer N."/>
            <person name="Luecker S."/>
            <person name="Lage O.M."/>
            <person name="Pohl T."/>
            <person name="Merkel B.J."/>
            <person name="Hornburger P."/>
            <person name="Mueller R.-W."/>
            <person name="Bruemmer F."/>
            <person name="Labrenz M."/>
            <person name="Spormann A.M."/>
            <person name="Op Den Camp H."/>
            <person name="Overmann J."/>
            <person name="Amann R."/>
            <person name="Jetten M.S.M."/>
            <person name="Mascher T."/>
            <person name="Medema M.H."/>
            <person name="Devos D.P."/>
            <person name="Kaster A.-K."/>
            <person name="Ovreas L."/>
            <person name="Rohde M."/>
            <person name="Galperin M.Y."/>
            <person name="Jogler C."/>
        </authorList>
    </citation>
    <scope>NUCLEOTIDE SEQUENCE [LARGE SCALE GENOMIC DNA]</scope>
    <source>
        <strain evidence="3 4">LF1</strain>
    </source>
</reference>
<keyword evidence="1" id="KW-0732">Signal</keyword>
<feature type="region of interest" description="Disordered" evidence="2">
    <location>
        <begin position="1"/>
        <end position="75"/>
    </location>
</feature>
<dbReference type="PANTHER" id="PTHR15462:SF8">
    <property type="entry name" value="SERINE PROTEASE"/>
    <property type="match status" value="1"/>
</dbReference>
<dbReference type="EMBL" id="VRLW01000001">
    <property type="protein sequence ID" value="KAA1258468.1"/>
    <property type="molecule type" value="Genomic_DNA"/>
</dbReference>
<evidence type="ECO:0000256" key="1">
    <source>
        <dbReference type="ARBA" id="ARBA00022729"/>
    </source>
</evidence>
<dbReference type="RefSeq" id="WP_068266454.1">
    <property type="nucleotide sequence ID" value="NZ_LWSK01000121.1"/>
</dbReference>
<dbReference type="AlphaFoldDB" id="A0A5B1CBB9"/>
<dbReference type="InterPro" id="IPR009003">
    <property type="entry name" value="Peptidase_S1_PA"/>
</dbReference>
<dbReference type="InterPro" id="IPR050966">
    <property type="entry name" value="Glutamyl_endopeptidase"/>
</dbReference>
<sequence>MADPNDRARRQRRQRQAANGNYGGGYGGAFGHPTLTPKGYELMNSSPLKDQSYGMPPPVQGYSIRQVPADQDDGQPVDVENPPATVQPYDGYGGPAFPGPYFRSRTVAGVPQNFLPSQKFPDPNSLIHQPLHRYYQTRQVDQLTDEFPTKAIGRLVIHIDPYSWDQPAFGSAWIVGPNLIATCAHNLFDSNKRRWSRSIEFYPGFDYYADGSPIQCKVTSCYVPSAYLRNPATNDDIGFCYVDQNIGDIVGQTIPIKPPETNSFYENTRVTIAGYPAASEFDFGKQLWASRGEYLFGHRMGPNDDYSPVLATNFGGGASGGPWLAQDSITKKWSAVGLTSGHARLHYHRGELNLMSLTSPMITQTRIDRLQSDQVTHSFEV</sequence>